<dbReference type="Gene3D" id="3.40.630.30">
    <property type="match status" value="1"/>
</dbReference>
<dbReference type="Proteomes" id="UP000806285">
    <property type="component" value="Unassembled WGS sequence"/>
</dbReference>
<evidence type="ECO:0000313" key="2">
    <source>
        <dbReference type="EMBL" id="MBE7368884.1"/>
    </source>
</evidence>
<accession>A0ABR9S740</accession>
<gene>
    <name evidence="2" type="ORF">IM787_15080</name>
</gene>
<dbReference type="PANTHER" id="PTHR42791">
    <property type="entry name" value="GNAT FAMILY ACETYLTRANSFERASE"/>
    <property type="match status" value="1"/>
</dbReference>
<reference evidence="2 3" key="1">
    <citation type="submission" date="2020-10" db="EMBL/GenBank/DDBJ databases">
        <title>Ramlibacter sp. HM2 16S ribosomal RNA gene Genome sequencing and assembly.</title>
        <authorList>
            <person name="Kang M."/>
        </authorList>
    </citation>
    <scope>NUCLEOTIDE SEQUENCE [LARGE SCALE GENOMIC DNA]</scope>
    <source>
        <strain evidence="2 3">HM2</strain>
    </source>
</reference>
<dbReference type="InterPro" id="IPR000182">
    <property type="entry name" value="GNAT_dom"/>
</dbReference>
<sequence>MSHASIEIRSATAEELPQAVGTIVAAFVADPPARFAWPSARDYLQTMPVATRAFAGSCVDHGTAYVTADFRGAALWLPPGAQADNAALDKVFRDSVQREHLDDLLATFERMEMSHPREAHWYLPQIGVDPTAQGQGLGAQLMRHALARCDEEQALAYLEASKPENIPFYQGHGFEVIGEIQVGKGPVITPMLRMPRHAVRDMRSSH</sequence>
<keyword evidence="3" id="KW-1185">Reference proteome</keyword>
<evidence type="ECO:0000259" key="1">
    <source>
        <dbReference type="PROSITE" id="PS51186"/>
    </source>
</evidence>
<comment type="caution">
    <text evidence="2">The sequence shown here is derived from an EMBL/GenBank/DDBJ whole genome shotgun (WGS) entry which is preliminary data.</text>
</comment>
<dbReference type="EMBL" id="JADDIV010000004">
    <property type="protein sequence ID" value="MBE7368884.1"/>
    <property type="molecule type" value="Genomic_DNA"/>
</dbReference>
<dbReference type="SUPFAM" id="SSF55729">
    <property type="entry name" value="Acyl-CoA N-acyltransferases (Nat)"/>
    <property type="match status" value="1"/>
</dbReference>
<evidence type="ECO:0000313" key="3">
    <source>
        <dbReference type="Proteomes" id="UP000806285"/>
    </source>
</evidence>
<protein>
    <submittedName>
        <fullName evidence="2">GNAT family N-acetyltransferase</fullName>
    </submittedName>
</protein>
<dbReference type="PROSITE" id="PS51186">
    <property type="entry name" value="GNAT"/>
    <property type="match status" value="1"/>
</dbReference>
<dbReference type="RefSeq" id="WP_193677500.1">
    <property type="nucleotide sequence ID" value="NZ_JADDIV010000004.1"/>
</dbReference>
<name>A0ABR9S740_9BURK</name>
<dbReference type="CDD" id="cd04301">
    <property type="entry name" value="NAT_SF"/>
    <property type="match status" value="1"/>
</dbReference>
<dbReference type="InterPro" id="IPR052523">
    <property type="entry name" value="Trichothecene_AcTrans"/>
</dbReference>
<dbReference type="InterPro" id="IPR016181">
    <property type="entry name" value="Acyl_CoA_acyltransferase"/>
</dbReference>
<dbReference type="PANTHER" id="PTHR42791:SF1">
    <property type="entry name" value="N-ACETYLTRANSFERASE DOMAIN-CONTAINING PROTEIN"/>
    <property type="match status" value="1"/>
</dbReference>
<feature type="domain" description="N-acetyltransferase" evidence="1">
    <location>
        <begin position="6"/>
        <end position="199"/>
    </location>
</feature>
<dbReference type="Pfam" id="PF13673">
    <property type="entry name" value="Acetyltransf_10"/>
    <property type="match status" value="1"/>
</dbReference>
<organism evidence="2 3">
    <name type="scientific">Ramlibacter pallidus</name>
    <dbReference type="NCBI Taxonomy" id="2780087"/>
    <lineage>
        <taxon>Bacteria</taxon>
        <taxon>Pseudomonadati</taxon>
        <taxon>Pseudomonadota</taxon>
        <taxon>Betaproteobacteria</taxon>
        <taxon>Burkholderiales</taxon>
        <taxon>Comamonadaceae</taxon>
        <taxon>Ramlibacter</taxon>
    </lineage>
</organism>
<proteinExistence type="predicted"/>